<proteinExistence type="predicted"/>
<gene>
    <name evidence="4" type="ordered locus">Acid_7803</name>
</gene>
<name>Q01NR9_SOLUE</name>
<dbReference type="OrthoDB" id="5136988at2"/>
<dbReference type="KEGG" id="sus:Acid_7803"/>
<accession>Q01NR9</accession>
<evidence type="ECO:0000259" key="3">
    <source>
        <dbReference type="Pfam" id="PF10017"/>
    </source>
</evidence>
<dbReference type="PANTHER" id="PTHR43397">
    <property type="entry name" value="ERGOTHIONEINE BIOSYNTHESIS PROTEIN 1"/>
    <property type="match status" value="1"/>
</dbReference>
<dbReference type="GO" id="GO:0008168">
    <property type="term" value="F:methyltransferase activity"/>
    <property type="evidence" value="ECO:0007669"/>
    <property type="project" value="UniProtKB-KW"/>
</dbReference>
<dbReference type="EMBL" id="CP000473">
    <property type="protein sequence ID" value="ABJ88701.1"/>
    <property type="molecule type" value="Genomic_DNA"/>
</dbReference>
<dbReference type="InParanoid" id="Q01NR9"/>
<keyword evidence="2" id="KW-0808">Transferase</keyword>
<keyword evidence="1" id="KW-0489">Methyltransferase</keyword>
<protein>
    <recommendedName>
        <fullName evidence="3">Histidine-specific methyltransferase SAM-dependent domain-containing protein</fullName>
    </recommendedName>
</protein>
<dbReference type="eggNOG" id="COG4301">
    <property type="taxonomic scope" value="Bacteria"/>
</dbReference>
<dbReference type="GO" id="GO:0032259">
    <property type="term" value="P:methylation"/>
    <property type="evidence" value="ECO:0007669"/>
    <property type="project" value="UniProtKB-KW"/>
</dbReference>
<dbReference type="InterPro" id="IPR051128">
    <property type="entry name" value="EgtD_Methyltrsf_superfamily"/>
</dbReference>
<evidence type="ECO:0000313" key="4">
    <source>
        <dbReference type="EMBL" id="ABJ88701.1"/>
    </source>
</evidence>
<dbReference type="InterPro" id="IPR029063">
    <property type="entry name" value="SAM-dependent_MTases_sf"/>
</dbReference>
<dbReference type="AlphaFoldDB" id="Q01NR9"/>
<feature type="domain" description="Histidine-specific methyltransferase SAM-dependent" evidence="3">
    <location>
        <begin position="61"/>
        <end position="309"/>
    </location>
</feature>
<sequence>MKVEVVLTEADIAQEFAEAIEARDLPEKFFFWFTRSAAEWAKLGVHVELYGGLWDTWKQISATAPAMAAHFSGRVPVISFGAGDGARDRLLMGALKDAGCECLYFPVDASQTMLEMACAGADDEDIETVGIKADISSPVHLIYAADAAEPPRLFIFSGNTMGSFDPLAEIRYIAQCMKPNDRLIVDGELHDAAQTMARRDNPATRKFLATLLASVGIAPEDGEIRFDQKTDSRHQGLYLITRYFRAARDVSATISGEEIALARGERIGMNFQYTYTPEAFRWLLHEHGGLEIESEHTSPDSRFLTAVCKK</sequence>
<dbReference type="PANTHER" id="PTHR43397:SF1">
    <property type="entry name" value="ERGOTHIONEINE BIOSYNTHESIS PROTEIN 1"/>
    <property type="match status" value="1"/>
</dbReference>
<dbReference type="InterPro" id="IPR019257">
    <property type="entry name" value="MeTrfase_dom"/>
</dbReference>
<dbReference type="HOGENOM" id="CLU_896878_0_0_0"/>
<dbReference type="Pfam" id="PF10017">
    <property type="entry name" value="Methyltransf_33"/>
    <property type="match status" value="1"/>
</dbReference>
<evidence type="ECO:0000256" key="2">
    <source>
        <dbReference type="ARBA" id="ARBA00022679"/>
    </source>
</evidence>
<organism evidence="4">
    <name type="scientific">Solibacter usitatus (strain Ellin6076)</name>
    <dbReference type="NCBI Taxonomy" id="234267"/>
    <lineage>
        <taxon>Bacteria</taxon>
        <taxon>Pseudomonadati</taxon>
        <taxon>Acidobacteriota</taxon>
        <taxon>Terriglobia</taxon>
        <taxon>Bryobacterales</taxon>
        <taxon>Solibacteraceae</taxon>
        <taxon>Candidatus Solibacter</taxon>
    </lineage>
</organism>
<evidence type="ECO:0000256" key="1">
    <source>
        <dbReference type="ARBA" id="ARBA00022603"/>
    </source>
</evidence>
<dbReference type="STRING" id="234267.Acid_7803"/>
<reference evidence="4" key="1">
    <citation type="submission" date="2006-10" db="EMBL/GenBank/DDBJ databases">
        <title>Complete sequence of Solibacter usitatus Ellin6076.</title>
        <authorList>
            <consortium name="US DOE Joint Genome Institute"/>
            <person name="Copeland A."/>
            <person name="Lucas S."/>
            <person name="Lapidus A."/>
            <person name="Barry K."/>
            <person name="Detter J.C."/>
            <person name="Glavina del Rio T."/>
            <person name="Hammon N."/>
            <person name="Israni S."/>
            <person name="Dalin E."/>
            <person name="Tice H."/>
            <person name="Pitluck S."/>
            <person name="Thompson L.S."/>
            <person name="Brettin T."/>
            <person name="Bruce D."/>
            <person name="Han C."/>
            <person name="Tapia R."/>
            <person name="Gilna P."/>
            <person name="Schmutz J."/>
            <person name="Larimer F."/>
            <person name="Land M."/>
            <person name="Hauser L."/>
            <person name="Kyrpides N."/>
            <person name="Mikhailova N."/>
            <person name="Janssen P.H."/>
            <person name="Kuske C.R."/>
            <person name="Richardson P."/>
        </authorList>
    </citation>
    <scope>NUCLEOTIDE SEQUENCE</scope>
    <source>
        <strain evidence="4">Ellin6076</strain>
    </source>
</reference>
<dbReference type="Gene3D" id="3.40.50.150">
    <property type="entry name" value="Vaccinia Virus protein VP39"/>
    <property type="match status" value="1"/>
</dbReference>